<dbReference type="GO" id="GO:0006302">
    <property type="term" value="P:double-strand break repair"/>
    <property type="evidence" value="ECO:0007669"/>
    <property type="project" value="TreeGrafter"/>
</dbReference>
<evidence type="ECO:0000313" key="3">
    <source>
        <dbReference type="EMBL" id="KAF3341846.1"/>
    </source>
</evidence>
<feature type="region of interest" description="Disordered" evidence="1">
    <location>
        <begin position="220"/>
        <end position="255"/>
    </location>
</feature>
<dbReference type="AlphaFoldDB" id="A0A833VLJ4"/>
<evidence type="ECO:0000313" key="4">
    <source>
        <dbReference type="Proteomes" id="UP000623129"/>
    </source>
</evidence>
<protein>
    <recommendedName>
        <fullName evidence="2">5'-3' DNA helicase ZGRF1-like N-terminal domain-containing protein</fullName>
    </recommendedName>
</protein>
<feature type="region of interest" description="Disordered" evidence="1">
    <location>
        <begin position="116"/>
        <end position="141"/>
    </location>
</feature>
<comment type="caution">
    <text evidence="3">The sequence shown here is derived from an EMBL/GenBank/DDBJ whole genome shotgun (WGS) entry which is preliminary data.</text>
</comment>
<evidence type="ECO:0000259" key="2">
    <source>
        <dbReference type="Pfam" id="PF10382"/>
    </source>
</evidence>
<evidence type="ECO:0000256" key="1">
    <source>
        <dbReference type="SAM" id="MobiDB-lite"/>
    </source>
</evidence>
<feature type="compositionally biased region" description="Low complexity" evidence="1">
    <location>
        <begin position="128"/>
        <end position="141"/>
    </location>
</feature>
<accession>A0A833VLJ4</accession>
<proteinExistence type="predicted"/>
<dbReference type="Pfam" id="PF10382">
    <property type="entry name" value="ZGRF1-like_N"/>
    <property type="match status" value="1"/>
</dbReference>
<name>A0A833VLJ4_9POAL</name>
<organism evidence="3 4">
    <name type="scientific">Carex littledalei</name>
    <dbReference type="NCBI Taxonomy" id="544730"/>
    <lineage>
        <taxon>Eukaryota</taxon>
        <taxon>Viridiplantae</taxon>
        <taxon>Streptophyta</taxon>
        <taxon>Embryophyta</taxon>
        <taxon>Tracheophyta</taxon>
        <taxon>Spermatophyta</taxon>
        <taxon>Magnoliopsida</taxon>
        <taxon>Liliopsida</taxon>
        <taxon>Poales</taxon>
        <taxon>Cyperaceae</taxon>
        <taxon>Cyperoideae</taxon>
        <taxon>Cariceae</taxon>
        <taxon>Carex</taxon>
        <taxon>Carex subgen. Euthyceras</taxon>
    </lineage>
</organism>
<dbReference type="GO" id="GO:0005634">
    <property type="term" value="C:nucleus"/>
    <property type="evidence" value="ECO:0007669"/>
    <property type="project" value="TreeGrafter"/>
</dbReference>
<dbReference type="PANTHER" id="PTHR28535">
    <property type="entry name" value="ZINC FINGER GRF-TYPE CONTAINING 1"/>
    <property type="match status" value="1"/>
</dbReference>
<feature type="domain" description="5'-3' DNA helicase ZGRF1-like N-terminal" evidence="2">
    <location>
        <begin position="13"/>
        <end position="84"/>
    </location>
</feature>
<gene>
    <name evidence="3" type="ORF">FCM35_KLT00484</name>
</gene>
<reference evidence="3" key="1">
    <citation type="submission" date="2020-01" db="EMBL/GenBank/DDBJ databases">
        <title>Genome sequence of Kobresia littledalei, the first chromosome-level genome in the family Cyperaceae.</title>
        <authorList>
            <person name="Qu G."/>
        </authorList>
    </citation>
    <scope>NUCLEOTIDE SEQUENCE</scope>
    <source>
        <strain evidence="3">C.B.Clarke</strain>
        <tissue evidence="3">Leaf</tissue>
    </source>
</reference>
<dbReference type="OrthoDB" id="6513042at2759"/>
<dbReference type="GO" id="GO:0035861">
    <property type="term" value="C:site of double-strand break"/>
    <property type="evidence" value="ECO:0007669"/>
    <property type="project" value="TreeGrafter"/>
</dbReference>
<dbReference type="Proteomes" id="UP000623129">
    <property type="component" value="Unassembled WGS sequence"/>
</dbReference>
<dbReference type="InterPro" id="IPR052800">
    <property type="entry name" value="DNA_Repair_Helicase_ZGRF1"/>
</dbReference>
<dbReference type="EMBL" id="SWLB01000001">
    <property type="protein sequence ID" value="KAF3341846.1"/>
    <property type="molecule type" value="Genomic_DNA"/>
</dbReference>
<keyword evidence="4" id="KW-1185">Reference proteome</keyword>
<dbReference type="PANTHER" id="PTHR28535:SF1">
    <property type="entry name" value="PROTEIN ZGRF1"/>
    <property type="match status" value="1"/>
</dbReference>
<dbReference type="InterPro" id="IPR018838">
    <property type="entry name" value="ZGRF1-like_N"/>
</dbReference>
<sequence>MRRSMEVDTKGRRWRVTYTKHLKQKRKVYHDGFLELSASGDKVRLYDEIENLIEVKFLTKVDSIECGNSFTMDSHLVDIADAVNLSSNPTVTPFAQQNGSKRNSFHRKPLYKVSNMMESNTKGKKSKPCTTPSPSSNSSFPNSLLEVDLVNADDSSNKWVAMEQVQLYDEHKRLLESKVLGKDDMLESGRTLIMQAHLVDIGLSTLEVGKENCSVSSLRKPFQKPASPIHSFVDNRKEAASVEPSRLGNNSVLKG</sequence>